<dbReference type="InterPro" id="IPR050164">
    <property type="entry name" value="Peptidase_C19"/>
</dbReference>
<evidence type="ECO:0000313" key="10">
    <source>
        <dbReference type="Proteomes" id="UP000799766"/>
    </source>
</evidence>
<keyword evidence="3" id="KW-0645">Protease</keyword>
<evidence type="ECO:0000256" key="4">
    <source>
        <dbReference type="ARBA" id="ARBA00022786"/>
    </source>
</evidence>
<keyword evidence="5" id="KW-0378">Hydrolase</keyword>
<keyword evidence="4" id="KW-0833">Ubl conjugation pathway</keyword>
<dbReference type="OrthoDB" id="429671at2759"/>
<dbReference type="Gene3D" id="3.90.70.10">
    <property type="entry name" value="Cysteine proteinases"/>
    <property type="match status" value="1"/>
</dbReference>
<reference evidence="9" key="1">
    <citation type="journal article" date="2020" name="Stud. Mycol.">
        <title>101 Dothideomycetes genomes: a test case for predicting lifestyles and emergence of pathogens.</title>
        <authorList>
            <person name="Haridas S."/>
            <person name="Albert R."/>
            <person name="Binder M."/>
            <person name="Bloem J."/>
            <person name="Labutti K."/>
            <person name="Salamov A."/>
            <person name="Andreopoulos B."/>
            <person name="Baker S."/>
            <person name="Barry K."/>
            <person name="Bills G."/>
            <person name="Bluhm B."/>
            <person name="Cannon C."/>
            <person name="Castanera R."/>
            <person name="Culley D."/>
            <person name="Daum C."/>
            <person name="Ezra D."/>
            <person name="Gonzalez J."/>
            <person name="Henrissat B."/>
            <person name="Kuo A."/>
            <person name="Liang C."/>
            <person name="Lipzen A."/>
            <person name="Lutzoni F."/>
            <person name="Magnuson J."/>
            <person name="Mondo S."/>
            <person name="Nolan M."/>
            <person name="Ohm R."/>
            <person name="Pangilinan J."/>
            <person name="Park H.-J."/>
            <person name="Ramirez L."/>
            <person name="Alfaro M."/>
            <person name="Sun H."/>
            <person name="Tritt A."/>
            <person name="Yoshinaga Y."/>
            <person name="Zwiers L.-H."/>
            <person name="Turgeon B."/>
            <person name="Goodwin S."/>
            <person name="Spatafora J."/>
            <person name="Crous P."/>
            <person name="Grigoriev I."/>
        </authorList>
    </citation>
    <scope>NUCLEOTIDE SEQUENCE</scope>
    <source>
        <strain evidence="9">ATCC 16933</strain>
    </source>
</reference>
<feature type="region of interest" description="Disordered" evidence="7">
    <location>
        <begin position="338"/>
        <end position="381"/>
    </location>
</feature>
<comment type="catalytic activity">
    <reaction evidence="1">
        <text>Thiol-dependent hydrolysis of ester, thioester, amide, peptide and isopeptide bonds formed by the C-terminal Gly of ubiquitin (a 76-residue protein attached to proteins as an intracellular targeting signal).</text>
        <dbReference type="EC" id="3.4.19.12"/>
    </reaction>
</comment>
<evidence type="ECO:0000256" key="3">
    <source>
        <dbReference type="ARBA" id="ARBA00022670"/>
    </source>
</evidence>
<evidence type="ECO:0000313" key="9">
    <source>
        <dbReference type="EMBL" id="KAF2453081.1"/>
    </source>
</evidence>
<protein>
    <recommendedName>
        <fullName evidence="2">ubiquitinyl hydrolase 1</fullName>
        <ecNumber evidence="2">3.4.19.12</ecNumber>
    </recommendedName>
</protein>
<accession>A0A6A6NMZ7</accession>
<sequence length="468" mass="49629">MFKREYRVIDSAASAKQLRLRLKDAELEQYGDSFVPQYVYDVIQRLPRFSTMRRGHQQDAEEFLGFLLAGLHDECIEVMNKLQVAAVPDGSDVTSVASDQSSRAGVDAGWLEVGPKQKAAVTRQSGTNLESPITKIFGGKLRSVLRVPGLKDSVTLEQYQPLQLDIGAPEVHSITDALRHLTIPETLQGSFNSPRGANVRAKKQVFIETLPPVLILHLKRFQYDERGGTQKIWKRVGYPLELEIPRDVFPLHKRGAMALSSGSATTTTTTTVAAPGPPGAPATSSPLPHYRLSTVVYHHGRSAQGGHYTADVRRQDGREWIRLDDTALRRVRAADVAAAAAPATGAPEDDAGAGRQPGRLAAAAAAADRHRRDASASAARSGSRNVFEVAGLGGEDGDGVGVGMDNGADGANAGGDGAAAAGGGWKEVNGGAVSPGSAGKGSPREGDVGDAAGVRDGKVAYILFYERI</sequence>
<name>A0A6A6NMZ7_9PEZI</name>
<organism evidence="9 10">
    <name type="scientific">Lineolata rhizophorae</name>
    <dbReference type="NCBI Taxonomy" id="578093"/>
    <lineage>
        <taxon>Eukaryota</taxon>
        <taxon>Fungi</taxon>
        <taxon>Dikarya</taxon>
        <taxon>Ascomycota</taxon>
        <taxon>Pezizomycotina</taxon>
        <taxon>Dothideomycetes</taxon>
        <taxon>Dothideomycetes incertae sedis</taxon>
        <taxon>Lineolatales</taxon>
        <taxon>Lineolataceae</taxon>
        <taxon>Lineolata</taxon>
    </lineage>
</organism>
<dbReference type="PANTHER" id="PTHR24006">
    <property type="entry name" value="UBIQUITIN CARBOXYL-TERMINAL HYDROLASE"/>
    <property type="match status" value="1"/>
</dbReference>
<feature type="domain" description="USP" evidence="8">
    <location>
        <begin position="1"/>
        <end position="349"/>
    </location>
</feature>
<proteinExistence type="predicted"/>
<dbReference type="AlphaFoldDB" id="A0A6A6NMZ7"/>
<dbReference type="PROSITE" id="PS50235">
    <property type="entry name" value="USP_3"/>
    <property type="match status" value="1"/>
</dbReference>
<feature type="region of interest" description="Disordered" evidence="7">
    <location>
        <begin position="426"/>
        <end position="451"/>
    </location>
</feature>
<gene>
    <name evidence="9" type="ORF">BDY21DRAFT_293683</name>
</gene>
<dbReference type="GO" id="GO:0005634">
    <property type="term" value="C:nucleus"/>
    <property type="evidence" value="ECO:0007669"/>
    <property type="project" value="TreeGrafter"/>
</dbReference>
<dbReference type="Pfam" id="PF00443">
    <property type="entry name" value="UCH"/>
    <property type="match status" value="1"/>
</dbReference>
<feature type="compositionally biased region" description="Basic and acidic residues" evidence="7">
    <location>
        <begin position="442"/>
        <end position="451"/>
    </location>
</feature>
<keyword evidence="10" id="KW-1185">Reference proteome</keyword>
<dbReference type="CDD" id="cd02257">
    <property type="entry name" value="Peptidase_C19"/>
    <property type="match status" value="1"/>
</dbReference>
<evidence type="ECO:0000256" key="6">
    <source>
        <dbReference type="ARBA" id="ARBA00022807"/>
    </source>
</evidence>
<evidence type="ECO:0000256" key="7">
    <source>
        <dbReference type="SAM" id="MobiDB-lite"/>
    </source>
</evidence>
<dbReference type="GO" id="GO:0004843">
    <property type="term" value="F:cysteine-type deubiquitinase activity"/>
    <property type="evidence" value="ECO:0007669"/>
    <property type="project" value="UniProtKB-EC"/>
</dbReference>
<evidence type="ECO:0000256" key="5">
    <source>
        <dbReference type="ARBA" id="ARBA00022801"/>
    </source>
</evidence>
<evidence type="ECO:0000256" key="2">
    <source>
        <dbReference type="ARBA" id="ARBA00012759"/>
    </source>
</evidence>
<evidence type="ECO:0000256" key="1">
    <source>
        <dbReference type="ARBA" id="ARBA00000707"/>
    </source>
</evidence>
<feature type="compositionally biased region" description="Low complexity" evidence="7">
    <location>
        <begin position="353"/>
        <end position="366"/>
    </location>
</feature>
<dbReference type="InterPro" id="IPR028889">
    <property type="entry name" value="USP"/>
</dbReference>
<dbReference type="GO" id="GO:0005829">
    <property type="term" value="C:cytosol"/>
    <property type="evidence" value="ECO:0007669"/>
    <property type="project" value="TreeGrafter"/>
</dbReference>
<keyword evidence="6" id="KW-0788">Thiol protease</keyword>
<dbReference type="EMBL" id="MU001700">
    <property type="protein sequence ID" value="KAF2453081.1"/>
    <property type="molecule type" value="Genomic_DNA"/>
</dbReference>
<dbReference type="InterPro" id="IPR038765">
    <property type="entry name" value="Papain-like_cys_pep_sf"/>
</dbReference>
<dbReference type="SUPFAM" id="SSF54001">
    <property type="entry name" value="Cysteine proteinases"/>
    <property type="match status" value="1"/>
</dbReference>
<feature type="compositionally biased region" description="Low complexity" evidence="7">
    <location>
        <begin position="260"/>
        <end position="274"/>
    </location>
</feature>
<dbReference type="GO" id="GO:0006508">
    <property type="term" value="P:proteolysis"/>
    <property type="evidence" value="ECO:0007669"/>
    <property type="project" value="UniProtKB-KW"/>
</dbReference>
<dbReference type="InterPro" id="IPR001394">
    <property type="entry name" value="Peptidase_C19_UCH"/>
</dbReference>
<feature type="region of interest" description="Disordered" evidence="7">
    <location>
        <begin position="260"/>
        <end position="287"/>
    </location>
</feature>
<dbReference type="GO" id="GO:0016579">
    <property type="term" value="P:protein deubiquitination"/>
    <property type="evidence" value="ECO:0007669"/>
    <property type="project" value="InterPro"/>
</dbReference>
<evidence type="ECO:0000259" key="8">
    <source>
        <dbReference type="PROSITE" id="PS50235"/>
    </source>
</evidence>
<dbReference type="EC" id="3.4.19.12" evidence="2"/>
<dbReference type="PANTHER" id="PTHR24006:SF687">
    <property type="entry name" value="UBIQUITIN CARBOXYL-TERMINAL HYDROLASE 10"/>
    <property type="match status" value="1"/>
</dbReference>
<dbReference type="Proteomes" id="UP000799766">
    <property type="component" value="Unassembled WGS sequence"/>
</dbReference>